<dbReference type="EMBL" id="LRPM01000022">
    <property type="protein sequence ID" value="KWZ78584.1"/>
    <property type="molecule type" value="Genomic_DNA"/>
</dbReference>
<keyword evidence="1 4" id="KW-0489">Methyltransferase</keyword>
<keyword evidence="5" id="KW-1185">Reference proteome</keyword>
<accession>A0A133KGM5</accession>
<gene>
    <name evidence="4" type="ORF">HMPREF3200_00596</name>
</gene>
<evidence type="ECO:0000256" key="1">
    <source>
        <dbReference type="ARBA" id="ARBA00022603"/>
    </source>
</evidence>
<feature type="domain" description="Methyltransferase" evidence="3">
    <location>
        <begin position="53"/>
        <end position="148"/>
    </location>
</feature>
<dbReference type="Gene3D" id="3.40.50.150">
    <property type="entry name" value="Vaccinia Virus protein VP39"/>
    <property type="match status" value="1"/>
</dbReference>
<dbReference type="InterPro" id="IPR029063">
    <property type="entry name" value="SAM-dependent_MTases_sf"/>
</dbReference>
<dbReference type="SUPFAM" id="SSF53335">
    <property type="entry name" value="S-adenosyl-L-methionine-dependent methyltransferases"/>
    <property type="match status" value="1"/>
</dbReference>
<proteinExistence type="predicted"/>
<dbReference type="OrthoDB" id="5522265at2"/>
<evidence type="ECO:0000256" key="2">
    <source>
        <dbReference type="ARBA" id="ARBA00022679"/>
    </source>
</evidence>
<dbReference type="PATRIC" id="fig|33036.3.peg.594"/>
<evidence type="ECO:0000259" key="3">
    <source>
        <dbReference type="Pfam" id="PF13649"/>
    </source>
</evidence>
<dbReference type="Proteomes" id="UP000070383">
    <property type="component" value="Unassembled WGS sequence"/>
</dbReference>
<evidence type="ECO:0000313" key="5">
    <source>
        <dbReference type="Proteomes" id="UP000070383"/>
    </source>
</evidence>
<dbReference type="RefSeq" id="WP_060929137.1">
    <property type="nucleotide sequence ID" value="NZ_KQ955265.1"/>
</dbReference>
<comment type="caution">
    <text evidence="4">The sequence shown here is derived from an EMBL/GenBank/DDBJ whole genome shotgun (WGS) entry which is preliminary data.</text>
</comment>
<dbReference type="PANTHER" id="PTHR44942">
    <property type="entry name" value="METHYLTRANSF_11 DOMAIN-CONTAINING PROTEIN"/>
    <property type="match status" value="1"/>
</dbReference>
<dbReference type="AlphaFoldDB" id="A0A133KGM5"/>
<reference evidence="5" key="1">
    <citation type="submission" date="2016-01" db="EMBL/GenBank/DDBJ databases">
        <authorList>
            <person name="Mitreva M."/>
            <person name="Pepin K.H."/>
            <person name="Mihindukulasuriya K.A."/>
            <person name="Fulton R."/>
            <person name="Fronick C."/>
            <person name="O'Laughlin M."/>
            <person name="Miner T."/>
            <person name="Herter B."/>
            <person name="Rosa B.A."/>
            <person name="Cordes M."/>
            <person name="Tomlinson C."/>
            <person name="Wollam A."/>
            <person name="Palsikar V.B."/>
            <person name="Mardis E.R."/>
            <person name="Wilson R.K."/>
        </authorList>
    </citation>
    <scope>NUCLEOTIDE SEQUENCE [LARGE SCALE GENOMIC DNA]</scope>
    <source>
        <strain evidence="5">MJR8151</strain>
    </source>
</reference>
<evidence type="ECO:0000313" key="4">
    <source>
        <dbReference type="EMBL" id="KWZ78584.1"/>
    </source>
</evidence>
<dbReference type="GO" id="GO:0008168">
    <property type="term" value="F:methyltransferase activity"/>
    <property type="evidence" value="ECO:0007669"/>
    <property type="project" value="UniProtKB-KW"/>
</dbReference>
<dbReference type="GO" id="GO:0032259">
    <property type="term" value="P:methylation"/>
    <property type="evidence" value="ECO:0007669"/>
    <property type="project" value="UniProtKB-KW"/>
</dbReference>
<dbReference type="STRING" id="33036.HMPREF3200_00596"/>
<sequence>MEDIVKIDDDLKRNEELYKLIDEESRLKSRTGVVEKITTQKEIDKLINTNSKVLDIGAGTGVYTIHLAPKVKEVTAFEPSSSNFKTLETKAKEFSNIKAYNKSSFDLEDLEENYFDLVLIFGPMYHLSNEKDRKDVLRQAKRVCKDGGYILIAYINHDMVLISESINYNTNIFSSPAYISEKQRLIDRPFVFFKVNEARKMIEDNYIEIEEIIASDGFAEVLSNKLEEMTEESFENYLDWHLNHCKDPETLGATNHLLFVCKNKK</sequence>
<dbReference type="InterPro" id="IPR041698">
    <property type="entry name" value="Methyltransf_25"/>
</dbReference>
<dbReference type="PANTHER" id="PTHR44942:SF4">
    <property type="entry name" value="METHYLTRANSFERASE TYPE 11 DOMAIN-CONTAINING PROTEIN"/>
    <property type="match status" value="1"/>
</dbReference>
<protein>
    <submittedName>
        <fullName evidence="4">Methyltransferase domain protein</fullName>
    </submittedName>
</protein>
<dbReference type="Pfam" id="PF13649">
    <property type="entry name" value="Methyltransf_25"/>
    <property type="match status" value="1"/>
</dbReference>
<name>A0A133KGM5_9FIRM</name>
<dbReference type="InterPro" id="IPR051052">
    <property type="entry name" value="Diverse_substrate_MTase"/>
</dbReference>
<keyword evidence="2 4" id="KW-0808">Transferase</keyword>
<dbReference type="CDD" id="cd02440">
    <property type="entry name" value="AdoMet_MTases"/>
    <property type="match status" value="1"/>
</dbReference>
<organism evidence="4 5">
    <name type="scientific">Anaerococcus tetradius</name>
    <dbReference type="NCBI Taxonomy" id="33036"/>
    <lineage>
        <taxon>Bacteria</taxon>
        <taxon>Bacillati</taxon>
        <taxon>Bacillota</taxon>
        <taxon>Tissierellia</taxon>
        <taxon>Tissierellales</taxon>
        <taxon>Peptoniphilaceae</taxon>
        <taxon>Anaerococcus</taxon>
    </lineage>
</organism>